<evidence type="ECO:0000256" key="2">
    <source>
        <dbReference type="ARBA" id="ARBA00007165"/>
    </source>
</evidence>
<proteinExistence type="inferred from homology"/>
<keyword evidence="6" id="KW-1003">Cell membrane</keyword>
<evidence type="ECO:0000256" key="1">
    <source>
        <dbReference type="ARBA" id="ARBA00004370"/>
    </source>
</evidence>
<evidence type="ECO:0000256" key="6">
    <source>
        <dbReference type="RuleBase" id="RU363076"/>
    </source>
</evidence>
<dbReference type="OrthoDB" id="9807214at2"/>
<dbReference type="PANTHER" id="PTHR23427:SF2">
    <property type="entry name" value="SURFEIT LOCUS PROTEIN 1"/>
    <property type="match status" value="1"/>
</dbReference>
<name>A0A4R3VB29_9BURK</name>
<evidence type="ECO:0000313" key="7">
    <source>
        <dbReference type="EMBL" id="TCV00719.1"/>
    </source>
</evidence>
<dbReference type="EMBL" id="SMBX01000003">
    <property type="protein sequence ID" value="TCV00719.1"/>
    <property type="molecule type" value="Genomic_DNA"/>
</dbReference>
<dbReference type="AlphaFoldDB" id="A0A4R3VB29"/>
<dbReference type="Proteomes" id="UP000294692">
    <property type="component" value="Unassembled WGS sequence"/>
</dbReference>
<evidence type="ECO:0000256" key="3">
    <source>
        <dbReference type="ARBA" id="ARBA00022692"/>
    </source>
</evidence>
<evidence type="ECO:0000313" key="8">
    <source>
        <dbReference type="Proteomes" id="UP000294692"/>
    </source>
</evidence>
<evidence type="ECO:0000256" key="5">
    <source>
        <dbReference type="ARBA" id="ARBA00023136"/>
    </source>
</evidence>
<keyword evidence="8" id="KW-1185">Reference proteome</keyword>
<organism evidence="7 8">
    <name type="scientific">Paracandidimonas soli</name>
    <dbReference type="NCBI Taxonomy" id="1917182"/>
    <lineage>
        <taxon>Bacteria</taxon>
        <taxon>Pseudomonadati</taxon>
        <taxon>Pseudomonadota</taxon>
        <taxon>Betaproteobacteria</taxon>
        <taxon>Burkholderiales</taxon>
        <taxon>Alcaligenaceae</taxon>
        <taxon>Paracandidimonas</taxon>
    </lineage>
</organism>
<dbReference type="PANTHER" id="PTHR23427">
    <property type="entry name" value="SURFEIT LOCUS PROTEIN"/>
    <property type="match status" value="1"/>
</dbReference>
<comment type="similarity">
    <text evidence="2 6">Belongs to the SURF1 family.</text>
</comment>
<reference evidence="7 8" key="1">
    <citation type="submission" date="2019-03" db="EMBL/GenBank/DDBJ databases">
        <title>Genomic Encyclopedia of Type Strains, Phase IV (KMG-IV): sequencing the most valuable type-strain genomes for metagenomic binning, comparative biology and taxonomic classification.</title>
        <authorList>
            <person name="Goeker M."/>
        </authorList>
    </citation>
    <scope>NUCLEOTIDE SEQUENCE [LARGE SCALE GENOMIC DNA]</scope>
    <source>
        <strain evidence="7 8">DSM 100048</strain>
    </source>
</reference>
<dbReference type="PROSITE" id="PS50895">
    <property type="entry name" value="SURF1"/>
    <property type="match status" value="1"/>
</dbReference>
<keyword evidence="4 6" id="KW-1133">Transmembrane helix</keyword>
<keyword evidence="3 6" id="KW-0812">Transmembrane</keyword>
<feature type="transmembrane region" description="Helical" evidence="6">
    <location>
        <begin position="237"/>
        <end position="258"/>
    </location>
</feature>
<keyword evidence="5 6" id="KW-0472">Membrane</keyword>
<evidence type="ECO:0000256" key="4">
    <source>
        <dbReference type="ARBA" id="ARBA00022989"/>
    </source>
</evidence>
<gene>
    <name evidence="7" type="ORF">EV686_103301</name>
</gene>
<comment type="subcellular location">
    <subcellularLocation>
        <location evidence="6">Cell membrane</location>
        <topology evidence="6">Multi-pass membrane protein</topology>
    </subcellularLocation>
    <subcellularLocation>
        <location evidence="1">Membrane</location>
    </subcellularLocation>
</comment>
<accession>A0A4R3VB29</accession>
<sequence>MRTWALCLWSLIALASFIGFISLGNWQVERRAWKLDLLERVDERIHAPAVEAPARRDWDGISVSRDEYRRIRLTGVYRHDDLAFVQATTALGAGFWAITPLQLADGGIVLVNRGFVPQGQQDGAWRRSGEPSGSVTITGLLRLTEPGGGFLRNNDPGADRWHSRDVIQIAASRGLRDVAPYFVDLDPAPFLSQDQPPVSRAVDPHLMEAMASGRARIPDSDLPVSGLTVVTFSNNHLTYILTWYGLALMVALASAYVWREEYRLRRRK</sequence>
<comment type="caution">
    <text evidence="6">Lacks conserved residue(s) required for the propagation of feature annotation.</text>
</comment>
<protein>
    <recommendedName>
        <fullName evidence="6">SURF1-like protein</fullName>
    </recommendedName>
</protein>
<dbReference type="InterPro" id="IPR045214">
    <property type="entry name" value="Surf1/Surf4"/>
</dbReference>
<dbReference type="Pfam" id="PF02104">
    <property type="entry name" value="SURF1"/>
    <property type="match status" value="1"/>
</dbReference>
<dbReference type="GO" id="GO:0005886">
    <property type="term" value="C:plasma membrane"/>
    <property type="evidence" value="ECO:0007669"/>
    <property type="project" value="UniProtKB-SubCell"/>
</dbReference>
<dbReference type="CDD" id="cd06662">
    <property type="entry name" value="SURF1"/>
    <property type="match status" value="1"/>
</dbReference>
<dbReference type="InterPro" id="IPR002994">
    <property type="entry name" value="Surf1/Shy1"/>
</dbReference>
<comment type="caution">
    <text evidence="7">The sequence shown here is derived from an EMBL/GenBank/DDBJ whole genome shotgun (WGS) entry which is preliminary data.</text>
</comment>